<feature type="compositionally biased region" description="Polar residues" evidence="1">
    <location>
        <begin position="1"/>
        <end position="14"/>
    </location>
</feature>
<feature type="region of interest" description="Disordered" evidence="1">
    <location>
        <begin position="286"/>
        <end position="361"/>
    </location>
</feature>
<dbReference type="OrthoDB" id="3170343at2759"/>
<dbReference type="AlphaFoldDB" id="A0A1Y2EEB1"/>
<accession>A0A1Y2EEB1</accession>
<organism evidence="2 3">
    <name type="scientific">Leucosporidium creatinivorum</name>
    <dbReference type="NCBI Taxonomy" id="106004"/>
    <lineage>
        <taxon>Eukaryota</taxon>
        <taxon>Fungi</taxon>
        <taxon>Dikarya</taxon>
        <taxon>Basidiomycota</taxon>
        <taxon>Pucciniomycotina</taxon>
        <taxon>Microbotryomycetes</taxon>
        <taxon>Leucosporidiales</taxon>
        <taxon>Leucosporidium</taxon>
    </lineage>
</organism>
<evidence type="ECO:0000313" key="3">
    <source>
        <dbReference type="Proteomes" id="UP000193467"/>
    </source>
</evidence>
<protein>
    <submittedName>
        <fullName evidence="2">Uncharacterized protein</fullName>
    </submittedName>
</protein>
<sequence>MSNYNNQQPPQSTFAPQEQQYGGAQPQGYAGARGSGIGQQEPRIAAGHQGGFANASAGDASTQQGFAGHQQGAQGQTGQYNPSHGTGFIGTAAEPGSAEQGQHHHQHGEHDPQRKHSPLSDLKDRLPRRDENIHSLDGVGGGYGAGVAGKHDGLPFIKHNDTSSHDPTLEHQRDHHHHRGQHEAVGHQQGGGVGAGLGAGIVPGHGQGVSSTTATPGHEHGPTTTHFASGETTTTANDPVSHSSPNTTTSQGNAPHKPSFLDKAIGGAEIAVGKVTKDTSMIEEGQARKTGVQTHNAAALGKEGSHAYGVEGEEDRRRETERRAREEAPRGAAGLGGTKGVQGEGLGRDERQAFSAGGGGI</sequence>
<dbReference type="Proteomes" id="UP000193467">
    <property type="component" value="Unassembled WGS sequence"/>
</dbReference>
<feature type="compositionally biased region" description="Low complexity" evidence="1">
    <location>
        <begin position="212"/>
        <end position="226"/>
    </location>
</feature>
<feature type="region of interest" description="Disordered" evidence="1">
    <location>
        <begin position="154"/>
        <end position="261"/>
    </location>
</feature>
<feature type="compositionally biased region" description="Low complexity" evidence="1">
    <location>
        <begin position="62"/>
        <end position="79"/>
    </location>
</feature>
<feature type="compositionally biased region" description="Basic and acidic residues" evidence="1">
    <location>
        <begin position="154"/>
        <end position="173"/>
    </location>
</feature>
<dbReference type="InParanoid" id="A0A1Y2EEB1"/>
<feature type="compositionally biased region" description="Basic and acidic residues" evidence="1">
    <location>
        <begin position="314"/>
        <end position="329"/>
    </location>
</feature>
<evidence type="ECO:0000256" key="1">
    <source>
        <dbReference type="SAM" id="MobiDB-lite"/>
    </source>
</evidence>
<feature type="region of interest" description="Disordered" evidence="1">
    <location>
        <begin position="1"/>
        <end position="123"/>
    </location>
</feature>
<comment type="caution">
    <text evidence="2">The sequence shown here is derived from an EMBL/GenBank/DDBJ whole genome shotgun (WGS) entry which is preliminary data.</text>
</comment>
<feature type="compositionally biased region" description="Low complexity" evidence="1">
    <location>
        <begin position="15"/>
        <end position="30"/>
    </location>
</feature>
<feature type="compositionally biased region" description="Gly residues" evidence="1">
    <location>
        <begin position="333"/>
        <end position="345"/>
    </location>
</feature>
<gene>
    <name evidence="2" type="ORF">BCR35DRAFT_308149</name>
</gene>
<evidence type="ECO:0000313" key="2">
    <source>
        <dbReference type="EMBL" id="ORY69135.1"/>
    </source>
</evidence>
<feature type="compositionally biased region" description="Polar residues" evidence="1">
    <location>
        <begin position="230"/>
        <end position="253"/>
    </location>
</feature>
<name>A0A1Y2EEB1_9BASI</name>
<proteinExistence type="predicted"/>
<reference evidence="2 3" key="1">
    <citation type="submission" date="2016-07" db="EMBL/GenBank/DDBJ databases">
        <title>Pervasive Adenine N6-methylation of Active Genes in Fungi.</title>
        <authorList>
            <consortium name="DOE Joint Genome Institute"/>
            <person name="Mondo S.J."/>
            <person name="Dannebaum R.O."/>
            <person name="Kuo R.C."/>
            <person name="Labutti K."/>
            <person name="Haridas S."/>
            <person name="Kuo A."/>
            <person name="Salamov A."/>
            <person name="Ahrendt S.R."/>
            <person name="Lipzen A."/>
            <person name="Sullivan W."/>
            <person name="Andreopoulos W.B."/>
            <person name="Clum A."/>
            <person name="Lindquist E."/>
            <person name="Daum C."/>
            <person name="Ramamoorthy G.K."/>
            <person name="Gryganskyi A."/>
            <person name="Culley D."/>
            <person name="Magnuson J.K."/>
            <person name="James T.Y."/>
            <person name="O'Malley M.A."/>
            <person name="Stajich J.E."/>
            <person name="Spatafora J.W."/>
            <person name="Visel A."/>
            <person name="Grigoriev I.V."/>
        </authorList>
    </citation>
    <scope>NUCLEOTIDE SEQUENCE [LARGE SCALE GENOMIC DNA]</scope>
    <source>
        <strain evidence="2 3">62-1032</strain>
    </source>
</reference>
<keyword evidence="3" id="KW-1185">Reference proteome</keyword>
<feature type="compositionally biased region" description="Gly residues" evidence="1">
    <location>
        <begin position="188"/>
        <end position="207"/>
    </location>
</feature>
<dbReference type="EMBL" id="MCGR01000058">
    <property type="protein sequence ID" value="ORY69135.1"/>
    <property type="molecule type" value="Genomic_DNA"/>
</dbReference>